<keyword evidence="7" id="KW-1185">Reference proteome</keyword>
<dbReference type="InterPro" id="IPR025110">
    <property type="entry name" value="AMP-bd_C"/>
</dbReference>
<evidence type="ECO:0000259" key="4">
    <source>
        <dbReference type="Pfam" id="PF00501"/>
    </source>
</evidence>
<dbReference type="EMBL" id="JACBYR010000001">
    <property type="protein sequence ID" value="NYE84408.1"/>
    <property type="molecule type" value="Genomic_DNA"/>
</dbReference>
<keyword evidence="2 6" id="KW-0436">Ligase</keyword>
<evidence type="ECO:0000256" key="3">
    <source>
        <dbReference type="SAM" id="MobiDB-lite"/>
    </source>
</evidence>
<organism evidence="6 7">
    <name type="scientific">Pigmentiphaga litoralis</name>
    <dbReference type="NCBI Taxonomy" id="516702"/>
    <lineage>
        <taxon>Bacteria</taxon>
        <taxon>Pseudomonadati</taxon>
        <taxon>Pseudomonadota</taxon>
        <taxon>Betaproteobacteria</taxon>
        <taxon>Burkholderiales</taxon>
        <taxon>Alcaligenaceae</taxon>
        <taxon>Pigmentiphaga</taxon>
    </lineage>
</organism>
<reference evidence="6 7" key="1">
    <citation type="submission" date="2020-07" db="EMBL/GenBank/DDBJ databases">
        <title>Genomic Encyclopedia of Type Strains, Phase IV (KMG-V): Genome sequencing to study the core and pangenomes of soil and plant-associated prokaryotes.</title>
        <authorList>
            <person name="Whitman W."/>
        </authorList>
    </citation>
    <scope>NUCLEOTIDE SEQUENCE [LARGE SCALE GENOMIC DNA]</scope>
    <source>
        <strain evidence="6 7">SAS40</strain>
    </source>
</reference>
<feature type="domain" description="AMP-dependent synthetase/ligase" evidence="4">
    <location>
        <begin position="9"/>
        <end position="409"/>
    </location>
</feature>
<feature type="region of interest" description="Disordered" evidence="3">
    <location>
        <begin position="138"/>
        <end position="162"/>
    </location>
</feature>
<evidence type="ECO:0000259" key="5">
    <source>
        <dbReference type="Pfam" id="PF13193"/>
    </source>
</evidence>
<sequence length="554" mass="61067">MNMGDVFIRNAQCFGDHPAVRFEGRTTTHRELFGRIRQVLSALEKRGLKRQDRIAVLSRNCVEYLEIYGAAAVGGLIGVGINYRLSLPEQTVILQDADPAVVFFEDCYADRVEALRASLDPSVIYVCISGPDGATLGHAKASRKGPDMSGTGISQPDTSPSETVWSETSWFMTYPALLAAGADESTTLRARDDDTFLLIYTSGTTGLPKGVMLGSAGQLEQTRSQAISHLASQTDRMLIVMPFYHIGGPTELFTYLITGSTIVLHRTFDAVQILDSIAAERLTVAHLAPTMIQMLLDALTLHTCDLSSLHTIVYASAPMSVALSRRARAAFGPIFMQIYGMTEVGLGSVLQKHQHVLDGPADQVKRLASAGQPYFDTDMRIVRDDFTECDVGEVGDIWVRSPALMQGYWRRPDATAAAFHDGFLKTGDMGYWDDDHFLFIVDRRKDMIVSGGENIYSREVEEALLMHPAVAEAAVIGVPDAQWGESVMAVVVLRPGAELTFDDAVTHCRLLIASYKKPKILQIVETMPRVASTNKIDKKTLREPYWRDQNRQIA</sequence>
<dbReference type="Gene3D" id="3.30.300.30">
    <property type="match status" value="1"/>
</dbReference>
<dbReference type="GO" id="GO:0006631">
    <property type="term" value="P:fatty acid metabolic process"/>
    <property type="evidence" value="ECO:0007669"/>
    <property type="project" value="TreeGrafter"/>
</dbReference>
<dbReference type="InterPro" id="IPR020845">
    <property type="entry name" value="AMP-binding_CS"/>
</dbReference>
<comment type="similarity">
    <text evidence="1">Belongs to the ATP-dependent AMP-binding enzyme family.</text>
</comment>
<dbReference type="InterPro" id="IPR000873">
    <property type="entry name" value="AMP-dep_synth/lig_dom"/>
</dbReference>
<dbReference type="InterPro" id="IPR045851">
    <property type="entry name" value="AMP-bd_C_sf"/>
</dbReference>
<dbReference type="PANTHER" id="PTHR43201:SF5">
    <property type="entry name" value="MEDIUM-CHAIN ACYL-COA LIGASE ACSF2, MITOCHONDRIAL"/>
    <property type="match status" value="1"/>
</dbReference>
<feature type="domain" description="AMP-binding enzyme C-terminal" evidence="5">
    <location>
        <begin position="459"/>
        <end position="532"/>
    </location>
</feature>
<dbReference type="Gene3D" id="3.40.50.12780">
    <property type="entry name" value="N-terminal domain of ligase-like"/>
    <property type="match status" value="1"/>
</dbReference>
<dbReference type="AlphaFoldDB" id="A0A7Y9IWR1"/>
<dbReference type="Pfam" id="PF13193">
    <property type="entry name" value="AMP-binding_C"/>
    <property type="match status" value="1"/>
</dbReference>
<dbReference type="GO" id="GO:0031956">
    <property type="term" value="F:medium-chain fatty acid-CoA ligase activity"/>
    <property type="evidence" value="ECO:0007669"/>
    <property type="project" value="TreeGrafter"/>
</dbReference>
<dbReference type="PANTHER" id="PTHR43201">
    <property type="entry name" value="ACYL-COA SYNTHETASE"/>
    <property type="match status" value="1"/>
</dbReference>
<evidence type="ECO:0000313" key="7">
    <source>
        <dbReference type="Proteomes" id="UP000542125"/>
    </source>
</evidence>
<evidence type="ECO:0000256" key="2">
    <source>
        <dbReference type="ARBA" id="ARBA00022598"/>
    </source>
</evidence>
<dbReference type="SUPFAM" id="SSF56801">
    <property type="entry name" value="Acetyl-CoA synthetase-like"/>
    <property type="match status" value="1"/>
</dbReference>
<protein>
    <submittedName>
        <fullName evidence="6">Acyl-CoA synthetase (AMP-forming)/AMP-acid ligase II</fullName>
    </submittedName>
</protein>
<dbReference type="Proteomes" id="UP000542125">
    <property type="component" value="Unassembled WGS sequence"/>
</dbReference>
<comment type="caution">
    <text evidence="6">The sequence shown here is derived from an EMBL/GenBank/DDBJ whole genome shotgun (WGS) entry which is preliminary data.</text>
</comment>
<dbReference type="PROSITE" id="PS00455">
    <property type="entry name" value="AMP_BINDING"/>
    <property type="match status" value="1"/>
</dbReference>
<name>A0A7Y9IWR1_9BURK</name>
<dbReference type="InterPro" id="IPR042099">
    <property type="entry name" value="ANL_N_sf"/>
</dbReference>
<dbReference type="RefSeq" id="WP_179588094.1">
    <property type="nucleotide sequence ID" value="NZ_JACBYR010000001.1"/>
</dbReference>
<evidence type="ECO:0000256" key="1">
    <source>
        <dbReference type="ARBA" id="ARBA00006432"/>
    </source>
</evidence>
<dbReference type="Pfam" id="PF00501">
    <property type="entry name" value="AMP-binding"/>
    <property type="match status" value="1"/>
</dbReference>
<gene>
    <name evidence="6" type="ORF">FHW18_003679</name>
</gene>
<proteinExistence type="inferred from homology"/>
<feature type="compositionally biased region" description="Polar residues" evidence="3">
    <location>
        <begin position="151"/>
        <end position="162"/>
    </location>
</feature>
<accession>A0A7Y9IWR1</accession>
<evidence type="ECO:0000313" key="6">
    <source>
        <dbReference type="EMBL" id="NYE84408.1"/>
    </source>
</evidence>